<evidence type="ECO:0000313" key="4">
    <source>
        <dbReference type="Proteomes" id="UP000663860"/>
    </source>
</evidence>
<sequence>PNNGPQGDPPNAPGSGSPSDSK</sequence>
<dbReference type="AlphaFoldDB" id="A0A815U9U3"/>
<feature type="region of interest" description="Disordered" evidence="1">
    <location>
        <begin position="1"/>
        <end position="22"/>
    </location>
</feature>
<dbReference type="Proteomes" id="UP000663845">
    <property type="component" value="Unassembled WGS sequence"/>
</dbReference>
<proteinExistence type="predicted"/>
<gene>
    <name evidence="3" type="ORF">IZO911_LOCUS45674</name>
    <name evidence="2" type="ORF">JYZ213_LOCUS4544</name>
</gene>
<organism evidence="3 4">
    <name type="scientific">Adineta steineri</name>
    <dbReference type="NCBI Taxonomy" id="433720"/>
    <lineage>
        <taxon>Eukaryota</taxon>
        <taxon>Metazoa</taxon>
        <taxon>Spiralia</taxon>
        <taxon>Gnathifera</taxon>
        <taxon>Rotifera</taxon>
        <taxon>Eurotatoria</taxon>
        <taxon>Bdelloidea</taxon>
        <taxon>Adinetida</taxon>
        <taxon>Adinetidae</taxon>
        <taxon>Adineta</taxon>
    </lineage>
</organism>
<evidence type="ECO:0000256" key="1">
    <source>
        <dbReference type="SAM" id="MobiDB-lite"/>
    </source>
</evidence>
<dbReference type="EMBL" id="CAJNOG010000026">
    <property type="protein sequence ID" value="CAF0787591.1"/>
    <property type="molecule type" value="Genomic_DNA"/>
</dbReference>
<dbReference type="EMBL" id="CAJNOE010004832">
    <property type="protein sequence ID" value="CAF1515892.1"/>
    <property type="molecule type" value="Genomic_DNA"/>
</dbReference>
<name>A0A815U9U3_9BILA</name>
<feature type="non-terminal residue" evidence="3">
    <location>
        <position position="1"/>
    </location>
</feature>
<protein>
    <submittedName>
        <fullName evidence="3">Uncharacterized protein</fullName>
    </submittedName>
</protein>
<reference evidence="3" key="1">
    <citation type="submission" date="2021-02" db="EMBL/GenBank/DDBJ databases">
        <authorList>
            <person name="Nowell W R."/>
        </authorList>
    </citation>
    <scope>NUCLEOTIDE SEQUENCE</scope>
</reference>
<comment type="caution">
    <text evidence="3">The sequence shown here is derived from an EMBL/GenBank/DDBJ whole genome shotgun (WGS) entry which is preliminary data.</text>
</comment>
<evidence type="ECO:0000313" key="2">
    <source>
        <dbReference type="EMBL" id="CAF0787591.1"/>
    </source>
</evidence>
<evidence type="ECO:0000313" key="3">
    <source>
        <dbReference type="EMBL" id="CAF1515892.1"/>
    </source>
</evidence>
<accession>A0A815U9U3</accession>
<dbReference type="Proteomes" id="UP000663860">
    <property type="component" value="Unassembled WGS sequence"/>
</dbReference>